<reference evidence="2 3" key="1">
    <citation type="submission" date="2019-05" db="EMBL/GenBank/DDBJ databases">
        <authorList>
            <person name="Farhan Ul Haque M."/>
        </authorList>
    </citation>
    <scope>NUCLEOTIDE SEQUENCE [LARGE SCALE GENOMIC DNA]</scope>
    <source>
        <strain evidence="2">2</strain>
    </source>
</reference>
<proteinExistence type="predicted"/>
<feature type="transmembrane region" description="Helical" evidence="1">
    <location>
        <begin position="12"/>
        <end position="27"/>
    </location>
</feature>
<evidence type="ECO:0000313" key="2">
    <source>
        <dbReference type="EMBL" id="VTZ49465.1"/>
    </source>
</evidence>
<dbReference type="Proteomes" id="UP000485880">
    <property type="component" value="Unassembled WGS sequence"/>
</dbReference>
<keyword evidence="1" id="KW-0812">Transmembrane</keyword>
<evidence type="ECO:0000256" key="1">
    <source>
        <dbReference type="SAM" id="Phobius"/>
    </source>
</evidence>
<keyword evidence="1" id="KW-0472">Membrane</keyword>
<accession>A0A8B6M3W4</accession>
<name>A0A8B6M3W4_METTU</name>
<dbReference type="EMBL" id="CABFMQ020000068">
    <property type="protein sequence ID" value="VTZ49465.1"/>
    <property type="molecule type" value="Genomic_DNA"/>
</dbReference>
<feature type="transmembrane region" description="Helical" evidence="1">
    <location>
        <begin position="58"/>
        <end position="79"/>
    </location>
</feature>
<keyword evidence="3" id="KW-1185">Reference proteome</keyword>
<gene>
    <name evidence="2" type="ORF">MPC4_160115</name>
</gene>
<evidence type="ECO:0000313" key="3">
    <source>
        <dbReference type="Proteomes" id="UP000485880"/>
    </source>
</evidence>
<sequence length="98" mass="10847">MPPFDRLDSRIILAAAMVLPGVGHVMADRAGRGLGFAFFTLVFAWLTTKFAAPDANFIGRHAGGLFVWALSLTDVYRIARSREIREQRSLGGAQRLER</sequence>
<protein>
    <submittedName>
        <fullName evidence="2">Uncharacterized protein</fullName>
    </submittedName>
</protein>
<keyword evidence="1" id="KW-1133">Transmembrane helix</keyword>
<comment type="caution">
    <text evidence="2">The sequence shown here is derived from an EMBL/GenBank/DDBJ whole genome shotgun (WGS) entry which is preliminary data.</text>
</comment>
<feature type="transmembrane region" description="Helical" evidence="1">
    <location>
        <begin position="34"/>
        <end position="52"/>
    </location>
</feature>
<dbReference type="RefSeq" id="WP_174511787.1">
    <property type="nucleotide sequence ID" value="NZ_CABFMQ020000068.1"/>
</dbReference>
<dbReference type="AlphaFoldDB" id="A0A8B6M3W4"/>
<organism evidence="2 3">
    <name type="scientific">Methylocella tundrae</name>
    <dbReference type="NCBI Taxonomy" id="227605"/>
    <lineage>
        <taxon>Bacteria</taxon>
        <taxon>Pseudomonadati</taxon>
        <taxon>Pseudomonadota</taxon>
        <taxon>Alphaproteobacteria</taxon>
        <taxon>Hyphomicrobiales</taxon>
        <taxon>Beijerinckiaceae</taxon>
        <taxon>Methylocella</taxon>
    </lineage>
</organism>